<sequence>MTRKRLLFLGTACNSAARFAKAGSCSKVVNLRNIDGSLLPTGSAFKVYEPADSDRILAYVHVCHDARHHIFYKSNELYHEFDLDDTGCTVVNEKVLTLDEGFTRIDSLGNTLIVVCPSCIYYLLHRTTGYVYLGNQPPMPVITLHEASYQFRSIFVPSYSIAGKVEHIDDTFREGFTAREAGSYFKLRDTEYNSYRFVQPVALRYALRLYDGSHILPSAPVILCRRNVEALQKEKYATFNYMEEQDTTYMVEYTVGLYSSTIGYRIESISLDDWKDIVTGIDFFASAEIPLLSDEPIKSNEYVEVSQNRYQYTYQAPTADIAQAVQQAREESLFYKIFSIDDLQNIATGTLCEITPDVRPDFIIYQQRLTTDTADFNRMGATQSFVYNNRLHLADITRTYYEGYPATLFHTALSDTETTAEACIKTHLLLSDGGDNYVIWRGSIPHFSSAFSPLLSFPDSNAISMEIAVRVGGEEYRHTFMLEAVGNENRASYIQQNFADIEIDSWDKSAITADVTDDFPATSVNIVRRHRNLLRVSEVDNPFFFPAELSYSISGGCITGIATTTAALSQGQYGEFPLYIFTDEGIWAMQNGSGEVCYARCTPINRECVSNSRCIISVENAIIYLSGNSLLTISGSKSSELLALNEIPETRFDEQIPQLVPDMPAAGSDPRSLELFFDSSVTSGYIYNRHELIFCNATFPYMWVLHLPTKHLYRRACSYRKIIDGYNALLAQENGGTLYDLYQESEAGNSITLATRPICIAPESYTRMQEITLRLQGSCENMEIIIAAAHEPEEAFIPIYKGTYNGYAGGHLPIRLAAPPYKYYRIILNGKAGSDFHIDCVDLAFEIVEDNRLR</sequence>
<organism evidence="1 2">
    <name type="scientific">Candidatus Barnesiella excrementipullorum</name>
    <dbReference type="NCBI Taxonomy" id="2838479"/>
    <lineage>
        <taxon>Bacteria</taxon>
        <taxon>Pseudomonadati</taxon>
        <taxon>Bacteroidota</taxon>
        <taxon>Bacteroidia</taxon>
        <taxon>Bacteroidales</taxon>
        <taxon>Barnesiellaceae</taxon>
        <taxon>Barnesiella</taxon>
    </lineage>
</organism>
<comment type="caution">
    <text evidence="1">The sequence shown here is derived from an EMBL/GenBank/DDBJ whole genome shotgun (WGS) entry which is preliminary data.</text>
</comment>
<name>A0A9D1VRN5_9BACT</name>
<protein>
    <submittedName>
        <fullName evidence="1">Uncharacterized protein</fullName>
    </submittedName>
</protein>
<dbReference type="EMBL" id="DXFB01000111">
    <property type="protein sequence ID" value="HIX45372.1"/>
    <property type="molecule type" value="Genomic_DNA"/>
</dbReference>
<evidence type="ECO:0000313" key="2">
    <source>
        <dbReference type="Proteomes" id="UP000824246"/>
    </source>
</evidence>
<dbReference type="AlphaFoldDB" id="A0A9D1VRN5"/>
<accession>A0A9D1VRN5</accession>
<reference evidence="1" key="2">
    <citation type="submission" date="2021-04" db="EMBL/GenBank/DDBJ databases">
        <authorList>
            <person name="Gilroy R."/>
        </authorList>
    </citation>
    <scope>NUCLEOTIDE SEQUENCE</scope>
    <source>
        <strain evidence="1">ChiHjej12B11-16260</strain>
    </source>
</reference>
<reference evidence="1" key="1">
    <citation type="journal article" date="2021" name="PeerJ">
        <title>Extensive microbial diversity within the chicken gut microbiome revealed by metagenomics and culture.</title>
        <authorList>
            <person name="Gilroy R."/>
            <person name="Ravi A."/>
            <person name="Getino M."/>
            <person name="Pursley I."/>
            <person name="Horton D.L."/>
            <person name="Alikhan N.F."/>
            <person name="Baker D."/>
            <person name="Gharbi K."/>
            <person name="Hall N."/>
            <person name="Watson M."/>
            <person name="Adriaenssens E.M."/>
            <person name="Foster-Nyarko E."/>
            <person name="Jarju S."/>
            <person name="Secka A."/>
            <person name="Antonio M."/>
            <person name="Oren A."/>
            <person name="Chaudhuri R.R."/>
            <person name="La Ragione R."/>
            <person name="Hildebrand F."/>
            <person name="Pallen M.J."/>
        </authorList>
    </citation>
    <scope>NUCLEOTIDE SEQUENCE</scope>
    <source>
        <strain evidence="1">ChiHjej12B11-16260</strain>
    </source>
</reference>
<gene>
    <name evidence="1" type="ORF">H9982_04050</name>
</gene>
<evidence type="ECO:0000313" key="1">
    <source>
        <dbReference type="EMBL" id="HIX45372.1"/>
    </source>
</evidence>
<dbReference type="Proteomes" id="UP000824246">
    <property type="component" value="Unassembled WGS sequence"/>
</dbReference>
<proteinExistence type="predicted"/>